<dbReference type="OrthoDB" id="1042522at2"/>
<dbReference type="eggNOG" id="COG3547">
    <property type="taxonomic scope" value="Bacteria"/>
</dbReference>
<feature type="domain" description="Antirepressor protein ant N-terminal" evidence="1">
    <location>
        <begin position="10"/>
        <end position="118"/>
    </location>
</feature>
<dbReference type="InterPro" id="IPR018875">
    <property type="entry name" value="Antirepressor_Ant_N"/>
</dbReference>
<evidence type="ECO:0000259" key="1">
    <source>
        <dbReference type="Pfam" id="PF10547"/>
    </source>
</evidence>
<comment type="caution">
    <text evidence="2">The sequence shown here is derived from an EMBL/GenBank/DDBJ whole genome shotgun (WGS) entry which is preliminary data.</text>
</comment>
<keyword evidence="3" id="KW-1185">Reference proteome</keyword>
<dbReference type="EMBL" id="APPO01000013">
    <property type="protein sequence ID" value="ENV36835.1"/>
    <property type="molecule type" value="Genomic_DNA"/>
</dbReference>
<proteinExistence type="predicted"/>
<dbReference type="HOGENOM" id="CLU_932641_0_0_6"/>
<reference evidence="2 3" key="1">
    <citation type="submission" date="2013-02" db="EMBL/GenBank/DDBJ databases">
        <title>The Genome Sequence of Acinetobacter venetianus CIP 110063.</title>
        <authorList>
            <consortium name="The Broad Institute Genome Sequencing Platform"/>
            <consortium name="The Broad Institute Genome Sequencing Center for Infectious Disease"/>
            <person name="Cerqueira G."/>
            <person name="Feldgarden M."/>
            <person name="Courvalin P."/>
            <person name="Perichon B."/>
            <person name="Grillot-Courvalin C."/>
            <person name="Clermont D."/>
            <person name="Rocha E."/>
            <person name="Yoon E.-J."/>
            <person name="Nemec A."/>
            <person name="Walker B."/>
            <person name="Young S.K."/>
            <person name="Zeng Q."/>
            <person name="Gargeya S."/>
            <person name="Fitzgerald M."/>
            <person name="Haas B."/>
            <person name="Abouelleil A."/>
            <person name="Alvarado L."/>
            <person name="Arachchi H.M."/>
            <person name="Berlin A.M."/>
            <person name="Chapman S.B."/>
            <person name="Dewar J."/>
            <person name="Goldberg J."/>
            <person name="Griggs A."/>
            <person name="Gujja S."/>
            <person name="Hansen M."/>
            <person name="Howarth C."/>
            <person name="Imamovic A."/>
            <person name="Larimer J."/>
            <person name="McCowan C."/>
            <person name="Murphy C."/>
            <person name="Neiman D."/>
            <person name="Pearson M."/>
            <person name="Priest M."/>
            <person name="Roberts A."/>
            <person name="Saif S."/>
            <person name="Shea T."/>
            <person name="Sisk P."/>
            <person name="Sykes S."/>
            <person name="Wortman J."/>
            <person name="Nusbaum C."/>
            <person name="Birren B."/>
        </authorList>
    </citation>
    <scope>NUCLEOTIDE SEQUENCE [LARGE SCALE GENOMIC DNA]</scope>
    <source>
        <strain evidence="3">ATCC 31012 / DSM 23050 / BCRC 14357 / CCUG 45561 / CIP 110063 / KCTC 2702 / LMG 19082 / RAG-1</strain>
    </source>
</reference>
<gene>
    <name evidence="2" type="ORF">F959_01642</name>
</gene>
<sequence length="295" mass="34181">MNTLTQINAPFNGAELLIVECNNQPYTPMKPIVEGMGLAWQAQYDKLKQRFASTIMEIMTVANDGKERLMICLPLRKLFGWLMTISPNKVKPELRDRVIMYQNECDDVLWDYWMKGQAINQRHTITAEQQDALHAIVARRAGGNRKIRAEMWSRHNRHFKIAKYSQLLDIHFDDAVHYLEEMELHAKAELDSIKQLDDFLKNIASRYPALKNPIAHEIAEKIEEKMQFQDTSARLVYWVVSEAGKVIVQPMSTHHAPVDIVRLSDDFSKMHDYLTGSGILERARHLSKLELRTLP</sequence>
<dbReference type="AlphaFoldDB" id="N8ZZ72"/>
<protein>
    <recommendedName>
        <fullName evidence="1">Antirepressor protein ant N-terminal domain-containing protein</fullName>
    </recommendedName>
</protein>
<name>N8ZZ72_ACIVR</name>
<dbReference type="PRINTS" id="PR01994">
    <property type="entry name" value="ANTIREPRESSR"/>
</dbReference>
<accession>N8ZZ72</accession>
<dbReference type="Pfam" id="PF10547">
    <property type="entry name" value="P22_AR_N"/>
    <property type="match status" value="1"/>
</dbReference>
<dbReference type="PATRIC" id="fig|1191460.12.peg.1626"/>
<dbReference type="Proteomes" id="UP000018445">
    <property type="component" value="Unassembled WGS sequence"/>
</dbReference>
<evidence type="ECO:0000313" key="3">
    <source>
        <dbReference type="Proteomes" id="UP000018445"/>
    </source>
</evidence>
<organism evidence="2 3">
    <name type="scientific">Acinetobacter venetianus (strain ATCC 31012 / DSM 23050 / BCRC 14357 / CCUG 45561 / CIP 110063 / KCTC 2702 / LMG 19082 / RAG-1)</name>
    <dbReference type="NCBI Taxonomy" id="1191460"/>
    <lineage>
        <taxon>Bacteria</taxon>
        <taxon>Pseudomonadati</taxon>
        <taxon>Pseudomonadota</taxon>
        <taxon>Gammaproteobacteria</taxon>
        <taxon>Moraxellales</taxon>
        <taxon>Moraxellaceae</taxon>
        <taxon>Acinetobacter</taxon>
    </lineage>
</organism>
<dbReference type="GeneID" id="58194519"/>
<dbReference type="RefSeq" id="WP_004878994.1">
    <property type="nucleotide sequence ID" value="NZ_AKIQ01000062.1"/>
</dbReference>
<evidence type="ECO:0000313" key="2">
    <source>
        <dbReference type="EMBL" id="ENV36835.1"/>
    </source>
</evidence>